<evidence type="ECO:0000256" key="13">
    <source>
        <dbReference type="PROSITE-ProRule" id="PRU10144"/>
    </source>
</evidence>
<protein>
    <submittedName>
        <fullName evidence="18">TonB-dependent receptor</fullName>
    </submittedName>
</protein>
<dbReference type="InterPro" id="IPR036942">
    <property type="entry name" value="Beta-barrel_TonB_sf"/>
</dbReference>
<dbReference type="RefSeq" id="WP_189474215.1">
    <property type="nucleotide sequence ID" value="NZ_BMYM01000001.1"/>
</dbReference>
<evidence type="ECO:0000256" key="7">
    <source>
        <dbReference type="ARBA" id="ARBA00023004"/>
    </source>
</evidence>
<dbReference type="EMBL" id="BMYM01000001">
    <property type="protein sequence ID" value="GHD25447.1"/>
    <property type="molecule type" value="Genomic_DNA"/>
</dbReference>
<evidence type="ECO:0000313" key="19">
    <source>
        <dbReference type="Proteomes" id="UP000644693"/>
    </source>
</evidence>
<dbReference type="Proteomes" id="UP000644693">
    <property type="component" value="Unassembled WGS sequence"/>
</dbReference>
<evidence type="ECO:0000256" key="3">
    <source>
        <dbReference type="ARBA" id="ARBA00022452"/>
    </source>
</evidence>
<comment type="similarity">
    <text evidence="12 14">Belongs to the TonB-dependent receptor family.</text>
</comment>
<feature type="short sequence motif" description="TonB C-terminal box" evidence="13">
    <location>
        <begin position="738"/>
        <end position="755"/>
    </location>
</feature>
<keyword evidence="10 12" id="KW-0472">Membrane</keyword>
<dbReference type="InterPro" id="IPR006311">
    <property type="entry name" value="TAT_signal"/>
</dbReference>
<keyword evidence="18" id="KW-0675">Receptor</keyword>
<keyword evidence="2 12" id="KW-0813">Transport</keyword>
<evidence type="ECO:0000256" key="10">
    <source>
        <dbReference type="ARBA" id="ARBA00023136"/>
    </source>
</evidence>
<evidence type="ECO:0000256" key="2">
    <source>
        <dbReference type="ARBA" id="ARBA00022448"/>
    </source>
</evidence>
<comment type="subcellular location">
    <subcellularLocation>
        <location evidence="1 12">Cell outer membrane</location>
        <topology evidence="1 12">Multi-pass membrane protein</topology>
    </subcellularLocation>
</comment>
<dbReference type="PROSITE" id="PS01156">
    <property type="entry name" value="TONB_DEPENDENT_REC_2"/>
    <property type="match status" value="1"/>
</dbReference>
<dbReference type="Gene3D" id="2.40.170.20">
    <property type="entry name" value="TonB-dependent receptor, beta-barrel domain"/>
    <property type="match status" value="1"/>
</dbReference>
<dbReference type="PANTHER" id="PTHR32552">
    <property type="entry name" value="FERRICHROME IRON RECEPTOR-RELATED"/>
    <property type="match status" value="1"/>
</dbReference>
<dbReference type="InterPro" id="IPR012910">
    <property type="entry name" value="Plug_dom"/>
</dbReference>
<comment type="caution">
    <text evidence="18">The sequence shown here is derived from an EMBL/GenBank/DDBJ whole genome shotgun (WGS) entry which is preliminary data.</text>
</comment>
<evidence type="ECO:0000256" key="4">
    <source>
        <dbReference type="ARBA" id="ARBA00022496"/>
    </source>
</evidence>
<dbReference type="PROSITE" id="PS51318">
    <property type="entry name" value="TAT"/>
    <property type="match status" value="1"/>
</dbReference>
<organism evidence="18 19">
    <name type="scientific">Parahalioglobus pacificus</name>
    <dbReference type="NCBI Taxonomy" id="930806"/>
    <lineage>
        <taxon>Bacteria</taxon>
        <taxon>Pseudomonadati</taxon>
        <taxon>Pseudomonadota</taxon>
        <taxon>Gammaproteobacteria</taxon>
        <taxon>Cellvibrionales</taxon>
        <taxon>Halieaceae</taxon>
        <taxon>Parahalioglobus</taxon>
    </lineage>
</organism>
<evidence type="ECO:0000259" key="16">
    <source>
        <dbReference type="Pfam" id="PF00593"/>
    </source>
</evidence>
<keyword evidence="7" id="KW-0408">Iron</keyword>
<dbReference type="PROSITE" id="PS52016">
    <property type="entry name" value="TONB_DEPENDENT_REC_3"/>
    <property type="match status" value="1"/>
</dbReference>
<reference evidence="18" key="1">
    <citation type="journal article" date="2014" name="Int. J. Syst. Evol. Microbiol.">
        <title>Complete genome sequence of Corynebacterium casei LMG S-19264T (=DSM 44701T), isolated from a smear-ripened cheese.</title>
        <authorList>
            <consortium name="US DOE Joint Genome Institute (JGI-PGF)"/>
            <person name="Walter F."/>
            <person name="Albersmeier A."/>
            <person name="Kalinowski J."/>
            <person name="Ruckert C."/>
        </authorList>
    </citation>
    <scope>NUCLEOTIDE SEQUENCE</scope>
    <source>
        <strain evidence="18">KCTC 23430</strain>
    </source>
</reference>
<evidence type="ECO:0000256" key="14">
    <source>
        <dbReference type="RuleBase" id="RU003357"/>
    </source>
</evidence>
<dbReference type="InterPro" id="IPR000531">
    <property type="entry name" value="Beta-barrel_TonB"/>
</dbReference>
<evidence type="ECO:0000256" key="12">
    <source>
        <dbReference type="PROSITE-ProRule" id="PRU01360"/>
    </source>
</evidence>
<name>A0A918XC76_9GAMM</name>
<dbReference type="InterPro" id="IPR010917">
    <property type="entry name" value="TonB_rcpt_CS"/>
</dbReference>
<dbReference type="PANTHER" id="PTHR32552:SF81">
    <property type="entry name" value="TONB-DEPENDENT OUTER MEMBRANE RECEPTOR"/>
    <property type="match status" value="1"/>
</dbReference>
<reference evidence="18" key="2">
    <citation type="submission" date="2020-09" db="EMBL/GenBank/DDBJ databases">
        <authorList>
            <person name="Sun Q."/>
            <person name="Kim S."/>
        </authorList>
    </citation>
    <scope>NUCLEOTIDE SEQUENCE</scope>
    <source>
        <strain evidence="18">KCTC 23430</strain>
    </source>
</reference>
<sequence length="755" mass="81264">MKSPLSRRRHLSTATLCLLATAGGAANIATAQTMEEVVVTANHREQPAAEIPLSLQVLAFDEIAASAALNGAEDITEYLNGVQTAVANGTQVVFQIRGIGAVDHQALTPGSAAVYSDGVFLATNVQTSALLYDLDRVEVLKGPQGTLYGRNASSGAINFMSARPGPDQQNYLYASAAKDGRFDLRAAIGGAAGEATHYRIAARSLQQDAALDNVVSSELFPTAPSESAGELDEFGLRAAIGAEFKNSTLLLRAHYEEDNGINTSPRNSSLALKDFELSVAGDGQQTTDNEFFGLAAEWEGSWNAWQLTSITAVEGYNQQYGFDFDGTPAPFDDPTLNANLSYDRDYLQFSQEFRAQNTYDWGRALVGLALSYDDFEQTYTIWCGKQDPDTLLGTCPYVGAPGRTGSNPASDTAASTLITDIDQTRETAAIFSRNTVELNSQWELTLGARLAYERIEGEGNGRHIFEDGVVAFNNRGDVGPAIGSNSINDLRFSGDLALQYATNAGMAYASLAQSFKSGGFNGEVANNALHYSDEGLFDTETVTALELGFKSVDVGGFNWTAALFYQYYDAPQARIFVDFELPDGSNIVSNSLSNLDTAYSYGLESTVQWQATEQLRFNGGITLLDTEIDQSSDLAGNAALFDGNSLPFASDVSATLSADYAWQVATGYAGNLRMSAKYRSDFYLDAEGLEEREQSGYTTVSAEATLRTPLNGLELSVFGRNLLDEDYAVSGFGFIGYNTFRSNPRTLGVGATYEF</sequence>
<keyword evidence="9 14" id="KW-0798">TonB box</keyword>
<keyword evidence="4" id="KW-0410">Iron transport</keyword>
<dbReference type="Pfam" id="PF00593">
    <property type="entry name" value="TonB_dep_Rec_b-barrel"/>
    <property type="match status" value="1"/>
</dbReference>
<feature type="domain" description="TonB-dependent receptor-like beta-barrel" evidence="16">
    <location>
        <begin position="408"/>
        <end position="722"/>
    </location>
</feature>
<keyword evidence="11 12" id="KW-0998">Cell outer membrane</keyword>
<keyword evidence="3 12" id="KW-1134">Transmembrane beta strand</keyword>
<evidence type="ECO:0000256" key="9">
    <source>
        <dbReference type="ARBA" id="ARBA00023077"/>
    </source>
</evidence>
<keyword evidence="6 15" id="KW-0732">Signal</keyword>
<dbReference type="GO" id="GO:0009279">
    <property type="term" value="C:cell outer membrane"/>
    <property type="evidence" value="ECO:0007669"/>
    <property type="project" value="UniProtKB-SubCell"/>
</dbReference>
<accession>A0A918XC76</accession>
<keyword evidence="8" id="KW-0406">Ion transport</keyword>
<dbReference type="SUPFAM" id="SSF56935">
    <property type="entry name" value="Porins"/>
    <property type="match status" value="1"/>
</dbReference>
<evidence type="ECO:0000256" key="5">
    <source>
        <dbReference type="ARBA" id="ARBA00022692"/>
    </source>
</evidence>
<evidence type="ECO:0000313" key="18">
    <source>
        <dbReference type="EMBL" id="GHD25447.1"/>
    </source>
</evidence>
<keyword evidence="5 12" id="KW-0812">Transmembrane</keyword>
<dbReference type="AlphaFoldDB" id="A0A918XC76"/>
<proteinExistence type="inferred from homology"/>
<evidence type="ECO:0000256" key="15">
    <source>
        <dbReference type="SAM" id="SignalP"/>
    </source>
</evidence>
<gene>
    <name evidence="18" type="ORF">GCM10007053_01230</name>
</gene>
<evidence type="ECO:0000256" key="11">
    <source>
        <dbReference type="ARBA" id="ARBA00023237"/>
    </source>
</evidence>
<feature type="chain" id="PRO_5037595688" evidence="15">
    <location>
        <begin position="32"/>
        <end position="755"/>
    </location>
</feature>
<evidence type="ECO:0000256" key="6">
    <source>
        <dbReference type="ARBA" id="ARBA00022729"/>
    </source>
</evidence>
<dbReference type="InterPro" id="IPR039426">
    <property type="entry name" value="TonB-dep_rcpt-like"/>
</dbReference>
<evidence type="ECO:0000256" key="1">
    <source>
        <dbReference type="ARBA" id="ARBA00004571"/>
    </source>
</evidence>
<feature type="signal peptide" evidence="15">
    <location>
        <begin position="1"/>
        <end position="31"/>
    </location>
</feature>
<keyword evidence="19" id="KW-1185">Reference proteome</keyword>
<feature type="domain" description="TonB-dependent receptor plug" evidence="17">
    <location>
        <begin position="49"/>
        <end position="156"/>
    </location>
</feature>
<evidence type="ECO:0000259" key="17">
    <source>
        <dbReference type="Pfam" id="PF07715"/>
    </source>
</evidence>
<dbReference type="GO" id="GO:0006826">
    <property type="term" value="P:iron ion transport"/>
    <property type="evidence" value="ECO:0007669"/>
    <property type="project" value="UniProtKB-KW"/>
</dbReference>
<dbReference type="Pfam" id="PF07715">
    <property type="entry name" value="Plug"/>
    <property type="match status" value="1"/>
</dbReference>
<evidence type="ECO:0000256" key="8">
    <source>
        <dbReference type="ARBA" id="ARBA00023065"/>
    </source>
</evidence>